<dbReference type="GO" id="GO:0003677">
    <property type="term" value="F:DNA binding"/>
    <property type="evidence" value="ECO:0007669"/>
    <property type="project" value="UniProtKB-KW"/>
</dbReference>
<dbReference type="CDD" id="cd00093">
    <property type="entry name" value="HTH_XRE"/>
    <property type="match status" value="1"/>
</dbReference>
<dbReference type="GO" id="GO:0005829">
    <property type="term" value="C:cytosol"/>
    <property type="evidence" value="ECO:0007669"/>
    <property type="project" value="TreeGrafter"/>
</dbReference>
<organism evidence="3 4">
    <name type="scientific">Thermocatellispora tengchongensis</name>
    <dbReference type="NCBI Taxonomy" id="1073253"/>
    <lineage>
        <taxon>Bacteria</taxon>
        <taxon>Bacillati</taxon>
        <taxon>Actinomycetota</taxon>
        <taxon>Actinomycetes</taxon>
        <taxon>Streptosporangiales</taxon>
        <taxon>Streptosporangiaceae</taxon>
        <taxon>Thermocatellispora</taxon>
    </lineage>
</organism>
<evidence type="ECO:0000313" key="3">
    <source>
        <dbReference type="EMBL" id="MBB5133167.1"/>
    </source>
</evidence>
<dbReference type="PANTHER" id="PTHR46797:SF1">
    <property type="entry name" value="METHYLPHOSPHONATE SYNTHASE"/>
    <property type="match status" value="1"/>
</dbReference>
<evidence type="ECO:0000259" key="2">
    <source>
        <dbReference type="PROSITE" id="PS50943"/>
    </source>
</evidence>
<protein>
    <submittedName>
        <fullName evidence="3">Transcriptional regulator with XRE-family HTH domain</fullName>
    </submittedName>
</protein>
<dbReference type="InterPro" id="IPR050807">
    <property type="entry name" value="TransReg_Diox_bact_type"/>
</dbReference>
<dbReference type="InterPro" id="IPR010982">
    <property type="entry name" value="Lambda_DNA-bd_dom_sf"/>
</dbReference>
<name>A0A840P7H4_9ACTN</name>
<dbReference type="SMART" id="SM00530">
    <property type="entry name" value="HTH_XRE"/>
    <property type="match status" value="1"/>
</dbReference>
<gene>
    <name evidence="3" type="ORF">HNP84_002888</name>
</gene>
<dbReference type="EMBL" id="JACHGN010000005">
    <property type="protein sequence ID" value="MBB5133167.1"/>
    <property type="molecule type" value="Genomic_DNA"/>
</dbReference>
<dbReference type="Proteomes" id="UP000578449">
    <property type="component" value="Unassembled WGS sequence"/>
</dbReference>
<dbReference type="RefSeq" id="WP_185050111.1">
    <property type="nucleotide sequence ID" value="NZ_BAABIX010000010.1"/>
</dbReference>
<keyword evidence="4" id="KW-1185">Reference proteome</keyword>
<dbReference type="SUPFAM" id="SSF47413">
    <property type="entry name" value="lambda repressor-like DNA-binding domains"/>
    <property type="match status" value="1"/>
</dbReference>
<evidence type="ECO:0000256" key="1">
    <source>
        <dbReference type="ARBA" id="ARBA00023125"/>
    </source>
</evidence>
<feature type="domain" description="HTH cro/C1-type" evidence="2">
    <location>
        <begin position="11"/>
        <end position="66"/>
    </location>
</feature>
<dbReference type="GO" id="GO:0003700">
    <property type="term" value="F:DNA-binding transcription factor activity"/>
    <property type="evidence" value="ECO:0007669"/>
    <property type="project" value="TreeGrafter"/>
</dbReference>
<dbReference type="InterPro" id="IPR001387">
    <property type="entry name" value="Cro/C1-type_HTH"/>
</dbReference>
<dbReference type="PROSITE" id="PS50943">
    <property type="entry name" value="HTH_CROC1"/>
    <property type="match status" value="1"/>
</dbReference>
<sequence>MSEGNTMGQRLRRARRYRGMSLQVLADRSGLSKSFLSMVENGRRSLDRRSHIAALAAALEVSVAELTGQPYVPPPRRAQASEGHHAIPRVRVALLGSSLDEPADVPARPLADLLRETATVESLCAASRYGDFGKLLPDLLPELHMLATTGDERERVEALRALIRACHTTFYLLKDLGYLDLAQIAVQQAREAAARLEDPALSGLAAFVRTHALLPAGVYDAALKSTERAADRLQHVPDGPAVELYGMLHLSAALAAVSLNRFEHAESHLGEAAETALVRESVSHLLSHGRGPWAGRDLRGLAYRFGVA</sequence>
<accession>A0A840P7H4</accession>
<dbReference type="AlphaFoldDB" id="A0A840P7H4"/>
<comment type="caution">
    <text evidence="3">The sequence shown here is derived from an EMBL/GenBank/DDBJ whole genome shotgun (WGS) entry which is preliminary data.</text>
</comment>
<dbReference type="Gene3D" id="1.10.260.40">
    <property type="entry name" value="lambda repressor-like DNA-binding domains"/>
    <property type="match status" value="1"/>
</dbReference>
<reference evidence="3 4" key="1">
    <citation type="submission" date="2020-08" db="EMBL/GenBank/DDBJ databases">
        <title>Genomic Encyclopedia of Type Strains, Phase IV (KMG-IV): sequencing the most valuable type-strain genomes for metagenomic binning, comparative biology and taxonomic classification.</title>
        <authorList>
            <person name="Goeker M."/>
        </authorList>
    </citation>
    <scope>NUCLEOTIDE SEQUENCE [LARGE SCALE GENOMIC DNA]</scope>
    <source>
        <strain evidence="3 4">DSM 45615</strain>
    </source>
</reference>
<proteinExistence type="predicted"/>
<dbReference type="PANTHER" id="PTHR46797">
    <property type="entry name" value="HTH-TYPE TRANSCRIPTIONAL REGULATOR"/>
    <property type="match status" value="1"/>
</dbReference>
<keyword evidence="1" id="KW-0238">DNA-binding</keyword>
<dbReference type="Pfam" id="PF13560">
    <property type="entry name" value="HTH_31"/>
    <property type="match status" value="1"/>
</dbReference>
<evidence type="ECO:0000313" key="4">
    <source>
        <dbReference type="Proteomes" id="UP000578449"/>
    </source>
</evidence>